<evidence type="ECO:0000313" key="7">
    <source>
        <dbReference type="EMBL" id="MBU9139302.1"/>
    </source>
</evidence>
<reference evidence="7" key="8">
    <citation type="submission" date="2021-06" db="EMBL/GenBank/DDBJ databases">
        <title>Collection of gut derived symbiotic bacterial strains cultured from healthy donors.</title>
        <authorList>
            <person name="Lin H."/>
            <person name="Littmann E."/>
            <person name="Pamer E.G."/>
        </authorList>
    </citation>
    <scope>NUCLEOTIDE SEQUENCE</scope>
    <source>
        <strain evidence="7">MSK.6.33</strain>
    </source>
</reference>
<evidence type="ECO:0000313" key="9">
    <source>
        <dbReference type="EMBL" id="MCG0339770.1"/>
    </source>
</evidence>
<reference evidence="9" key="10">
    <citation type="submission" date="2022-01" db="EMBL/GenBank/DDBJ databases">
        <authorList>
            <person name="Mingchao X."/>
        </authorList>
    </citation>
    <scope>NUCLEOTIDE SEQUENCE</scope>
    <source>
        <strain evidence="9">Bv4372</strain>
    </source>
</reference>
<dbReference type="Proteomes" id="UP001201179">
    <property type="component" value="Unassembled WGS sequence"/>
</dbReference>
<keyword evidence="1" id="KW-0813">Transport</keyword>
<evidence type="ECO:0000313" key="19">
    <source>
        <dbReference type="Proteomes" id="UP000408523"/>
    </source>
</evidence>
<dbReference type="GO" id="GO:0009279">
    <property type="term" value="C:cell outer membrane"/>
    <property type="evidence" value="ECO:0007669"/>
    <property type="project" value="UniProtKB-SubCell"/>
</dbReference>
<dbReference type="Proteomes" id="UP000441522">
    <property type="component" value="Unassembled WGS sequence"/>
</dbReference>
<dbReference type="RefSeq" id="WP_057099504.1">
    <property type="nucleotide sequence ID" value="NZ_AP025235.1"/>
</dbReference>
<keyword evidence="1" id="KW-0472">Membrane</keyword>
<reference evidence="8" key="9">
    <citation type="submission" date="2021-10" db="EMBL/GenBank/DDBJ databases">
        <title>Collection of gut derived symbiotic bacterial strains cultured from healthy donors.</title>
        <authorList>
            <person name="Lin H."/>
            <person name="Littmann E."/>
            <person name="Kohout C."/>
            <person name="Pamer E.G."/>
        </authorList>
    </citation>
    <scope>NUCLEOTIDE SEQUENCE</scope>
    <source>
        <strain evidence="8">DFI.1.167</strain>
    </source>
</reference>
<dbReference type="Gene3D" id="2.170.130.10">
    <property type="entry name" value="TonB-dependent receptor, plug domain"/>
    <property type="match status" value="1"/>
</dbReference>
<dbReference type="EMBL" id="JAJCQG010000033">
    <property type="protein sequence ID" value="MCB7281671.1"/>
    <property type="molecule type" value="Genomic_DNA"/>
</dbReference>
<comment type="similarity">
    <text evidence="1">Belongs to the TonB-dependent receptor family.</text>
</comment>
<evidence type="ECO:0000313" key="11">
    <source>
        <dbReference type="EMBL" id="MDU0251144.1"/>
    </source>
</evidence>
<evidence type="ECO:0000313" key="20">
    <source>
        <dbReference type="Proteomes" id="UP000441522"/>
    </source>
</evidence>
<feature type="chain" id="PRO_5044054674" evidence="2">
    <location>
        <begin position="21"/>
        <end position="1005"/>
    </location>
</feature>
<keyword evidence="1" id="KW-0812">Transmembrane</keyword>
<evidence type="ECO:0000256" key="2">
    <source>
        <dbReference type="SAM" id="SignalP"/>
    </source>
</evidence>
<dbReference type="InterPro" id="IPR008969">
    <property type="entry name" value="CarboxyPept-like_regulatory"/>
</dbReference>
<dbReference type="EMBL" id="RWHZ01000016">
    <property type="protein sequence ID" value="TSE49157.1"/>
    <property type="molecule type" value="Genomic_DNA"/>
</dbReference>
<dbReference type="Proteomes" id="UP000736888">
    <property type="component" value="Unassembled WGS sequence"/>
</dbReference>
<sequence length="1005" mass="112647">MKNKILALTILAFTSMNAMAQEEVNVTGKVVDKVGNPVSGAAVSVLGQPLTMVSTDVMGNFTISVSKDAQLWIQTPYDAKKVVKAEMDKKMTVIMDFFSNKVNYGFGLEQTYTESTGAASTVYSDDIATRSSYTVGNSLYGNVLGLTTMQKTGTMWEQIPSMFIRGQKSLNGNNGILLVVDGLERDNAYQVLRYLTPEEVESVTVLRDAAAVALYGYKGANGVVNIVTKRGLYKKREISFAYDHGFTYQNRLPEMSDSYTYARAMNEALANDGKAAKYSQNELNAFKSGKYPYYYPNVNWWDEVFRERGSSDIATLTFRGGASKLRYYTMLNLQNGRGFYKNANENDGYSTQEKYSKANFRSNLDIDLTPKTKMQVNIMGMLNEFSRPGYGSDNLIGKLYMTPSAAFPIRTENGLWGGNATWDGYNNPVALAQGRGYSKGHTLGLWADMSLRQDLSSITKGLGASFRMGYDNVASYWEDHCKDYAYGSTVVTEWKNGEPSAFSEYTGGSDSEMKGGSKLDWQYRSFNFMANVDWKRQFGEHKVYTTLMYTYKYDNNANINSNLYHCNWSWYTHYGYKNRYFFDFALVNSASNLLETGNQWHISPTVGLAWVASNESLLNNYSWLNFLKLRASFGVINTDNIPYNGYWYETMNGSGGGYPIQDNFSNGGSWQEGQLPSINGTTEKAYKYNVGLDATLFGGLTLTADAFYEKRQDIWVYTGGKNSSILGATASYANAGVVDSKGLEFGANYIKSLGKVRFNFGGTFTLTKNKIVEQLEEPKAYEYLRATGKAVGQIFGYQAVGFFVDQSDIDDSPSQQFGVVKPGDIKYKDQNNDNVINEFDQIPLGYNSSVPEIYYSFNIGAEWKGIGVNFDFQGVGNYTSWTTLNGLYRPLSNGNAISNYYYENRWTPETPNARYPRLTTETVQNNTQSSSVWLVDGSFLKLRNCEVYYKLPHSVVNKWHLNSAKLYVRGVDLFCWDHIKEIDPESIGNGIPTTRSINIGLSVGF</sequence>
<dbReference type="InterPro" id="IPR037066">
    <property type="entry name" value="Plug_dom_sf"/>
</dbReference>
<dbReference type="Proteomes" id="UP000261003">
    <property type="component" value="Unassembled WGS sequence"/>
</dbReference>
<dbReference type="EMBL" id="JABWDJ010000055">
    <property type="protein sequence ID" value="NVB74549.1"/>
    <property type="molecule type" value="Genomic_DNA"/>
</dbReference>
<dbReference type="PROSITE" id="PS52016">
    <property type="entry name" value="TONB_DEPENDENT_REC_3"/>
    <property type="match status" value="1"/>
</dbReference>
<evidence type="ECO:0000313" key="18">
    <source>
        <dbReference type="Proteomes" id="UP000261278"/>
    </source>
</evidence>
<evidence type="ECO:0000313" key="5">
    <source>
        <dbReference type="EMBL" id="KAB3858599.1"/>
    </source>
</evidence>
<dbReference type="Proteomes" id="UP000061587">
    <property type="component" value="Chromosome"/>
</dbReference>
<dbReference type="AlphaFoldDB" id="A0A0P0M601"/>
<feature type="domain" description="TonB-dependent receptor plug" evidence="3">
    <location>
        <begin position="114"/>
        <end position="223"/>
    </location>
</feature>
<name>A0A0P0M601_PHOVU</name>
<evidence type="ECO:0000256" key="1">
    <source>
        <dbReference type="PROSITE-ProRule" id="PRU01360"/>
    </source>
</evidence>
<feature type="signal peptide" evidence="2">
    <location>
        <begin position="1"/>
        <end position="20"/>
    </location>
</feature>
<keyword evidence="1" id="KW-1134">Transmembrane beta strand</keyword>
<reference evidence="17 18" key="3">
    <citation type="submission" date="2018-08" db="EMBL/GenBank/DDBJ databases">
        <title>A genome reference for cultivated species of the human gut microbiota.</title>
        <authorList>
            <person name="Zou Y."/>
            <person name="Xue W."/>
            <person name="Luo G."/>
        </authorList>
    </citation>
    <scope>NUCLEOTIDE SEQUENCE [LARGE SCALE GENOMIC DNA]</scope>
    <source>
        <strain evidence="14 17">OM08-13BH</strain>
        <strain evidence="13 18">TF05-18</strain>
    </source>
</reference>
<evidence type="ECO:0000313" key="10">
    <source>
        <dbReference type="EMBL" id="MDB0853521.1"/>
    </source>
</evidence>
<evidence type="ECO:0000313" key="8">
    <source>
        <dbReference type="EMBL" id="MCB7281671.1"/>
    </source>
</evidence>
<dbReference type="EMBL" id="QSTG01000019">
    <property type="protein sequence ID" value="RGM43436.1"/>
    <property type="molecule type" value="Genomic_DNA"/>
</dbReference>
<evidence type="ECO:0000313" key="16">
    <source>
        <dbReference type="Proteomes" id="UP000061587"/>
    </source>
</evidence>
<comment type="subcellular location">
    <subcellularLocation>
        <location evidence="1">Cell outer membrane</location>
        <topology evidence="1">Multi-pass membrane protein</topology>
    </subcellularLocation>
</comment>
<proteinExistence type="inferred from homology"/>
<dbReference type="Proteomes" id="UP001181258">
    <property type="component" value="Unassembled WGS sequence"/>
</dbReference>
<reference evidence="10" key="11">
    <citation type="submission" date="2023-01" db="EMBL/GenBank/DDBJ databases">
        <title>Human gut microbiome strain richness.</title>
        <authorList>
            <person name="Chen-Liaw A."/>
        </authorList>
    </citation>
    <scope>NUCLEOTIDE SEQUENCE</scope>
    <source>
        <strain evidence="10">H9_m1001271B151109d0_201107</strain>
    </source>
</reference>
<dbReference type="SUPFAM" id="SSF56935">
    <property type="entry name" value="Porins"/>
    <property type="match status" value="1"/>
</dbReference>
<evidence type="ECO:0000313" key="21">
    <source>
        <dbReference type="Proteomes" id="UP000470332"/>
    </source>
</evidence>
<evidence type="ECO:0000313" key="17">
    <source>
        <dbReference type="Proteomes" id="UP000261003"/>
    </source>
</evidence>
<dbReference type="PATRIC" id="fig|821.40.peg.5090"/>
<dbReference type="Proteomes" id="UP000408523">
    <property type="component" value="Unassembled WGS sequence"/>
</dbReference>
<dbReference type="InterPro" id="IPR012910">
    <property type="entry name" value="Plug_dom"/>
</dbReference>
<dbReference type="EMBL" id="JAQKEI010000030">
    <property type="protein sequence ID" value="MDB0853521.1"/>
    <property type="molecule type" value="Genomic_DNA"/>
</dbReference>
<protein>
    <submittedName>
        <fullName evidence="5">SusC/RagA family TonB-linked outer membrane protein</fullName>
    </submittedName>
    <submittedName>
        <fullName evidence="4 15">TonB-dependent receptor</fullName>
    </submittedName>
</protein>
<dbReference type="InterPro" id="IPR039426">
    <property type="entry name" value="TonB-dep_rcpt-like"/>
</dbReference>
<dbReference type="Proteomes" id="UP001199363">
    <property type="component" value="Unassembled WGS sequence"/>
</dbReference>
<reference evidence="4 16" key="2">
    <citation type="journal article" date="2016" name="Genome Biol. Evol.">
        <title>Extensive mobilome-driven genome diversification in mouse gut-associated Bacteroides vulgatus mpk.</title>
        <authorList>
            <person name="Lange A."/>
            <person name="Beier S."/>
            <person name="Steimle A."/>
            <person name="Autenrieth I.B."/>
            <person name="Huson D.H."/>
            <person name="Frick J.S."/>
        </authorList>
    </citation>
    <scope>NUCLEOTIDE SEQUENCE [LARGE SCALE GENOMIC DNA]</scope>
    <source>
        <strain evidence="16">mpk</strain>
        <strain evidence="4">Mpk</strain>
    </source>
</reference>
<dbReference type="NCBIfam" id="TIGR04056">
    <property type="entry name" value="OMP_RagA_SusC"/>
    <property type="match status" value="1"/>
</dbReference>
<dbReference type="EMBL" id="JAKKWZ010000010">
    <property type="protein sequence ID" value="MCG0339770.1"/>
    <property type="molecule type" value="Genomic_DNA"/>
</dbReference>
<reference evidence="15 19" key="4">
    <citation type="journal article" date="2019" name="Nat. Commun.">
        <title>Gram positive-like bacteriocins with broad spectrum anti-Bacteroidales activity encoded on mobile elements of the human gut microbiota.</title>
        <authorList>
            <person name="Bechon N."/>
            <person name="Coyne M.J.Jr."/>
            <person name="Laclare-Mceneany V."/>
            <person name="Chatzidaki-Livanis M."/>
            <person name="Ghigo J.-M."/>
            <person name="Comstock L.E."/>
        </authorList>
    </citation>
    <scope>NUCLEOTIDE SEQUENCE [LARGE SCALE GENOMIC DNA]</scope>
    <source>
        <strain evidence="15 19">CL01T12C17</strain>
    </source>
</reference>
<evidence type="ECO:0000259" key="3">
    <source>
        <dbReference type="Pfam" id="PF07715"/>
    </source>
</evidence>
<dbReference type="Pfam" id="PF07715">
    <property type="entry name" value="Plug"/>
    <property type="match status" value="1"/>
</dbReference>
<evidence type="ECO:0000313" key="13">
    <source>
        <dbReference type="EMBL" id="RGL84531.1"/>
    </source>
</evidence>
<keyword evidence="4" id="KW-0675">Receptor</keyword>
<gene>
    <name evidence="4" type="ORF">BvMPK_4248</name>
    <name evidence="14" type="ORF">DXC16_12140</name>
    <name evidence="13" type="ORF">DXC44_14350</name>
    <name evidence="15" type="ORF">EH214_01568</name>
    <name evidence="5" type="ORF">GAS29_05285</name>
    <name evidence="6" type="ORF">GAS37_09060</name>
    <name evidence="12" type="ORF">HUV05_13625</name>
    <name evidence="7" type="ORF">KTG10_11190</name>
    <name evidence="9" type="ORF">L4X52_07175</name>
    <name evidence="8" type="ORF">LI282_11555</name>
    <name evidence="10" type="ORF">PL594_18645</name>
    <name evidence="11" type="ORF">RVY68_21395</name>
</gene>
<dbReference type="InterPro" id="IPR023996">
    <property type="entry name" value="TonB-dep_OMP_SusC/RagA"/>
</dbReference>
<dbReference type="EMBL" id="WCWW01000008">
    <property type="protein sequence ID" value="KAB3858599.1"/>
    <property type="molecule type" value="Genomic_DNA"/>
</dbReference>
<dbReference type="EMBL" id="CP013020">
    <property type="protein sequence ID" value="ALK86790.1"/>
    <property type="molecule type" value="Genomic_DNA"/>
</dbReference>
<reference evidence="12 22" key="6">
    <citation type="submission" date="2020-04" db="EMBL/GenBank/DDBJ databases">
        <authorList>
            <person name="Pieper L."/>
        </authorList>
    </citation>
    <scope>NUCLEOTIDE SEQUENCE [LARGE SCALE GENOMIC DNA]</scope>
    <source>
        <strain evidence="12 22">B33</strain>
    </source>
</reference>
<evidence type="ECO:0000313" key="6">
    <source>
        <dbReference type="EMBL" id="KAB3862668.1"/>
    </source>
</evidence>
<evidence type="ECO:0000313" key="4">
    <source>
        <dbReference type="EMBL" id="ALK86790.1"/>
    </source>
</evidence>
<dbReference type="Proteomes" id="UP000470332">
    <property type="component" value="Unassembled WGS sequence"/>
</dbReference>
<evidence type="ECO:0000313" key="14">
    <source>
        <dbReference type="EMBL" id="RGM43436.1"/>
    </source>
</evidence>
<dbReference type="SUPFAM" id="SSF49464">
    <property type="entry name" value="Carboxypeptidase regulatory domain-like"/>
    <property type="match status" value="1"/>
</dbReference>
<dbReference type="Proteomes" id="UP000524321">
    <property type="component" value="Unassembled WGS sequence"/>
</dbReference>
<dbReference type="EMBL" id="JAHPYS010000021">
    <property type="protein sequence ID" value="MBU9139302.1"/>
    <property type="molecule type" value="Genomic_DNA"/>
</dbReference>
<keyword evidence="2" id="KW-0732">Signal</keyword>
<evidence type="ECO:0000313" key="22">
    <source>
        <dbReference type="Proteomes" id="UP000524321"/>
    </source>
</evidence>
<reference evidence="11" key="12">
    <citation type="submission" date="2023-10" db="EMBL/GenBank/DDBJ databases">
        <title>Genome of potential pathogenic bacteria in Crohn's disease.</title>
        <authorList>
            <person name="Rodriguez-Palacios A."/>
        </authorList>
    </citation>
    <scope>NUCLEOTIDE SEQUENCE</scope>
    <source>
        <strain evidence="11">CavFT-hAR107</strain>
    </source>
</reference>
<evidence type="ECO:0000313" key="15">
    <source>
        <dbReference type="EMBL" id="TSE49157.1"/>
    </source>
</evidence>
<accession>A0A0P0M601</accession>
<dbReference type="EMBL" id="WCXA01000015">
    <property type="protein sequence ID" value="KAB3862668.1"/>
    <property type="molecule type" value="Genomic_DNA"/>
</dbReference>
<dbReference type="EMBL" id="JAWDHD010000013">
    <property type="protein sequence ID" value="MDU0251144.1"/>
    <property type="molecule type" value="Genomic_DNA"/>
</dbReference>
<reference evidence="20 21" key="5">
    <citation type="journal article" date="2019" name="Nat. Med.">
        <title>A library of human gut bacterial isolates paired with longitudinal multiomics data enables mechanistic microbiome research.</title>
        <authorList>
            <person name="Poyet M."/>
            <person name="Groussin M."/>
            <person name="Gibbons S.M."/>
            <person name="Avila-Pacheco J."/>
            <person name="Jiang X."/>
            <person name="Kearney S.M."/>
            <person name="Perrotta A.R."/>
            <person name="Berdy B."/>
            <person name="Zhao S."/>
            <person name="Lieberman T.D."/>
            <person name="Swanson P.K."/>
            <person name="Smith M."/>
            <person name="Roesemann S."/>
            <person name="Alexander J.E."/>
            <person name="Rich S.A."/>
            <person name="Livny J."/>
            <person name="Vlamakis H."/>
            <person name="Clish C."/>
            <person name="Bullock K."/>
            <person name="Deik A."/>
            <person name="Scott J."/>
            <person name="Pierce K.A."/>
            <person name="Xavier R.J."/>
            <person name="Alm E.J."/>
        </authorList>
    </citation>
    <scope>NUCLEOTIDE SEQUENCE [LARGE SCALE GENOMIC DNA]</scope>
    <source>
        <strain evidence="5 20">BIOML-A5</strain>
        <strain evidence="6 21">BIOML-A9</strain>
    </source>
</reference>
<keyword evidence="1" id="KW-0998">Cell outer membrane</keyword>
<dbReference type="Proteomes" id="UP001210999">
    <property type="component" value="Unassembled WGS sequence"/>
</dbReference>
<evidence type="ECO:0000313" key="12">
    <source>
        <dbReference type="EMBL" id="NVB74549.1"/>
    </source>
</evidence>
<organism evidence="4 16">
    <name type="scientific">Phocaeicola vulgatus</name>
    <name type="common">Bacteroides vulgatus</name>
    <dbReference type="NCBI Taxonomy" id="821"/>
    <lineage>
        <taxon>Bacteria</taxon>
        <taxon>Pseudomonadati</taxon>
        <taxon>Bacteroidota</taxon>
        <taxon>Bacteroidia</taxon>
        <taxon>Bacteroidales</taxon>
        <taxon>Bacteroidaceae</taxon>
        <taxon>Phocaeicola</taxon>
    </lineage>
</organism>
<dbReference type="EMBL" id="QSSN01000017">
    <property type="protein sequence ID" value="RGL84531.1"/>
    <property type="molecule type" value="Genomic_DNA"/>
</dbReference>
<reference evidence="12 22" key="7">
    <citation type="submission" date="2020-07" db="EMBL/GenBank/DDBJ databases">
        <title>Bacterial metabolism rescues the inhibition of intestinal drug absorption by food and drug additives.</title>
        <authorList>
            <person name="Zou L."/>
            <person name="Spanogiannopoulos P."/>
            <person name="Chien H.-C."/>
            <person name="Pieper L.M."/>
            <person name="Cai W."/>
            <person name="Khuri N."/>
            <person name="Pottel J."/>
            <person name="Vora B."/>
            <person name="Ni Z."/>
            <person name="Tsakalozou E."/>
            <person name="Zhang W."/>
            <person name="Shoichet B.K."/>
            <person name="Giacomini K.M."/>
            <person name="Turnbaugh P.J."/>
        </authorList>
    </citation>
    <scope>NUCLEOTIDE SEQUENCE [LARGE SCALE GENOMIC DNA]</scope>
    <source>
        <strain evidence="12 22">B33</strain>
    </source>
</reference>
<dbReference type="Proteomes" id="UP000261278">
    <property type="component" value="Unassembled WGS sequence"/>
</dbReference>
<reference evidence="16" key="1">
    <citation type="submission" date="2015-10" db="EMBL/GenBank/DDBJ databases">
        <title>Extensive mobilome-driven genome diversification in gut-associated Bacteroides vulgatus mpk.</title>
        <authorList>
            <person name="Beier S."/>
            <person name="Lange A."/>
            <person name="Huson D.H."/>
            <person name="Frick J.-S."/>
            <person name="Autenrieth I.B."/>
        </authorList>
    </citation>
    <scope>NUCLEOTIDE SEQUENCE [LARGE SCALE GENOMIC DNA]</scope>
    <source>
        <strain evidence="16">mpk</strain>
    </source>
</reference>